<dbReference type="PANTHER" id="PTHR10367">
    <property type="entry name" value="MRNA-CAPPING ENZYME"/>
    <property type="match status" value="1"/>
</dbReference>
<dbReference type="FunFam" id="3.90.190.10:FF:000040">
    <property type="entry name" value="mRNA-capping enzyme"/>
    <property type="match status" value="1"/>
</dbReference>
<dbReference type="EC" id="3.6.1.74" evidence="10"/>
<dbReference type="GO" id="GO:0005524">
    <property type="term" value="F:ATP binding"/>
    <property type="evidence" value="ECO:0007669"/>
    <property type="project" value="InterPro"/>
</dbReference>
<dbReference type="GO" id="GO:0004721">
    <property type="term" value="F:phosphoprotein phosphatase activity"/>
    <property type="evidence" value="ECO:0007669"/>
    <property type="project" value="UniProtKB-UniRule"/>
</dbReference>
<evidence type="ECO:0000256" key="9">
    <source>
        <dbReference type="ARBA" id="ARBA00044624"/>
    </source>
</evidence>
<feature type="binding site" evidence="13">
    <location>
        <begin position="359"/>
        <end position="361"/>
    </location>
    <ligand>
        <name>GTP</name>
        <dbReference type="ChEBI" id="CHEBI:37565"/>
    </ligand>
</feature>
<dbReference type="InterPro" id="IPR000340">
    <property type="entry name" value="Dual-sp_phosphatase_cat-dom"/>
</dbReference>
<dbReference type="FunFam" id="3.30.470.30:FF:000040">
    <property type="entry name" value="mRNA-capping enzyme"/>
    <property type="match status" value="1"/>
</dbReference>
<dbReference type="EMBL" id="CAXITT010000752">
    <property type="protein sequence ID" value="CAL1545933.1"/>
    <property type="molecule type" value="Genomic_DNA"/>
</dbReference>
<dbReference type="PANTHER" id="PTHR10367:SF17">
    <property type="entry name" value="MRNA-CAPPING ENZYME"/>
    <property type="match status" value="1"/>
</dbReference>
<evidence type="ECO:0000256" key="4">
    <source>
        <dbReference type="ARBA" id="ARBA00022695"/>
    </source>
</evidence>
<evidence type="ECO:0000256" key="11">
    <source>
        <dbReference type="PIRSR" id="PIRSR036958-1"/>
    </source>
</evidence>
<dbReference type="InterPro" id="IPR001339">
    <property type="entry name" value="mRNA_cap_enzyme_adenylation"/>
</dbReference>
<dbReference type="GO" id="GO:0140818">
    <property type="term" value="F:mRNA 5'-triphosphate monophosphatase activity"/>
    <property type="evidence" value="ECO:0007669"/>
    <property type="project" value="UniProtKB-EC"/>
</dbReference>
<comment type="function">
    <text evidence="10">Bifunctional mRNA-capping enzyme exhibiting RNA 5'-triphosphate monophosphatase activity in the N-terminal part and mRNA guanylyltransferase activity in the C-terminal part. Catalyzes the first two steps of cap formation: by removing the gamma-phosphate from the 5'-triphosphate end of nascent mRNA to yield a diphosphate end, and by transferring the GMP moiety of GTP to the 5'-diphosphate terminus of RNA via a covalent enzyme-GMP reaction intermediate.</text>
</comment>
<dbReference type="Gene3D" id="3.90.190.10">
    <property type="entry name" value="Protein tyrosine phosphatase superfamily"/>
    <property type="match status" value="1"/>
</dbReference>
<feature type="active site" description="N6-GMP-lysine intermediate" evidence="12">
    <location>
        <position position="310"/>
    </location>
</feature>
<evidence type="ECO:0000256" key="13">
    <source>
        <dbReference type="PIRSR" id="PIRSR036958-3"/>
    </source>
</evidence>
<dbReference type="FunFam" id="2.40.50.140:FF:000111">
    <property type="entry name" value="mRNA-capping enzyme"/>
    <property type="match status" value="1"/>
</dbReference>
<dbReference type="InterPro" id="IPR016130">
    <property type="entry name" value="Tyr_Pase_AS"/>
</dbReference>
<dbReference type="Gene3D" id="2.40.50.140">
    <property type="entry name" value="Nucleic acid-binding proteins"/>
    <property type="match status" value="1"/>
</dbReference>
<gene>
    <name evidence="15" type="ORF">GSLYS_00019310001</name>
</gene>
<dbReference type="InterPro" id="IPR012340">
    <property type="entry name" value="NA-bd_OB-fold"/>
</dbReference>
<organism evidence="15 16">
    <name type="scientific">Lymnaea stagnalis</name>
    <name type="common">Great pond snail</name>
    <name type="synonym">Helix stagnalis</name>
    <dbReference type="NCBI Taxonomy" id="6523"/>
    <lineage>
        <taxon>Eukaryota</taxon>
        <taxon>Metazoa</taxon>
        <taxon>Spiralia</taxon>
        <taxon>Lophotrochozoa</taxon>
        <taxon>Mollusca</taxon>
        <taxon>Gastropoda</taxon>
        <taxon>Heterobranchia</taxon>
        <taxon>Euthyneura</taxon>
        <taxon>Panpulmonata</taxon>
        <taxon>Hygrophila</taxon>
        <taxon>Lymnaeoidea</taxon>
        <taxon>Lymnaeidae</taxon>
        <taxon>Lymnaea</taxon>
    </lineage>
</organism>
<evidence type="ECO:0000256" key="6">
    <source>
        <dbReference type="ARBA" id="ARBA00023042"/>
    </source>
</evidence>
<keyword evidence="8 10" id="KW-0539">Nucleus</keyword>
<protein>
    <recommendedName>
        <fullName evidence="10">mRNA-capping enzyme</fullName>
    </recommendedName>
    <domain>
        <recommendedName>
            <fullName evidence="10">mRNA 5'-triphosphate monophosphatase</fullName>
            <ecNumber evidence="10">3.6.1.74</ecNumber>
        </recommendedName>
        <alternativeName>
            <fullName evidence="10">mRNA 5'-phosphatase</fullName>
        </alternativeName>
    </domain>
    <domain>
        <recommendedName>
            <fullName evidence="10">mRNA guanylyltransferase</fullName>
            <ecNumber evidence="10">2.7.7.50</ecNumber>
        </recommendedName>
        <alternativeName>
            <fullName evidence="10">GTP--RNA guanylyltransferase</fullName>
            <shortName evidence="10">GTase</shortName>
        </alternativeName>
    </domain>
</protein>
<dbReference type="Pfam" id="PF01331">
    <property type="entry name" value="mRNA_cap_enzyme"/>
    <property type="match status" value="1"/>
</dbReference>
<comment type="catalytic activity">
    <reaction evidence="9">
        <text>a 5'-end diphospho-ribonucleoside in mRNA + GTP + H(+) = a 5'-end (5'-triphosphoguanosine)-ribonucleoside in mRNA + diphosphate</text>
        <dbReference type="Rhea" id="RHEA:67012"/>
        <dbReference type="Rhea" id="RHEA-COMP:17165"/>
        <dbReference type="Rhea" id="RHEA-COMP:17166"/>
        <dbReference type="ChEBI" id="CHEBI:15378"/>
        <dbReference type="ChEBI" id="CHEBI:33019"/>
        <dbReference type="ChEBI" id="CHEBI:37565"/>
        <dbReference type="ChEBI" id="CHEBI:167616"/>
        <dbReference type="ChEBI" id="CHEBI:167617"/>
        <dbReference type="EC" id="2.7.7.50"/>
    </reaction>
    <physiologicalReaction direction="left-to-right" evidence="9">
        <dbReference type="Rhea" id="RHEA:67013"/>
    </physiologicalReaction>
</comment>
<feature type="binding site" evidence="13">
    <location>
        <position position="315"/>
    </location>
    <ligand>
        <name>GTP</name>
        <dbReference type="ChEBI" id="CHEBI:37565"/>
    </ligand>
</feature>
<keyword evidence="7 10" id="KW-0342">GTP-binding</keyword>
<accession>A0AAV2IIC2</accession>
<feature type="binding site" evidence="13">
    <location>
        <position position="331"/>
    </location>
    <ligand>
        <name>GTP</name>
        <dbReference type="ChEBI" id="CHEBI:37565"/>
    </ligand>
</feature>
<dbReference type="PIRSF" id="PIRSF036958">
    <property type="entry name" value="mRNA_capping_HCE"/>
    <property type="match status" value="1"/>
</dbReference>
<dbReference type="AlphaFoldDB" id="A0AAV2IIC2"/>
<dbReference type="InterPro" id="IPR013846">
    <property type="entry name" value="mRNA_cap_enzyme_C"/>
</dbReference>
<name>A0AAV2IIC2_LYMST</name>
<dbReference type="GO" id="GO:0005634">
    <property type="term" value="C:nucleus"/>
    <property type="evidence" value="ECO:0007669"/>
    <property type="project" value="UniProtKB-SubCell"/>
</dbReference>
<feature type="domain" description="Tyrosine specific protein phosphatases" evidence="14">
    <location>
        <begin position="119"/>
        <end position="186"/>
    </location>
</feature>
<dbReference type="Gene3D" id="3.30.470.30">
    <property type="entry name" value="DNA ligase/mRNA capping enzyme"/>
    <property type="match status" value="1"/>
</dbReference>
<dbReference type="EC" id="2.7.7.50" evidence="10"/>
<comment type="catalytic activity">
    <reaction evidence="10">
        <text>a 5'-end triphospho-ribonucleoside in mRNA + H2O = a 5'-end diphospho-ribonucleoside in mRNA + phosphate + H(+)</text>
        <dbReference type="Rhea" id="RHEA:67004"/>
        <dbReference type="Rhea" id="RHEA-COMP:17164"/>
        <dbReference type="Rhea" id="RHEA-COMP:17165"/>
        <dbReference type="ChEBI" id="CHEBI:15377"/>
        <dbReference type="ChEBI" id="CHEBI:15378"/>
        <dbReference type="ChEBI" id="CHEBI:43474"/>
        <dbReference type="ChEBI" id="CHEBI:167616"/>
        <dbReference type="ChEBI" id="CHEBI:167618"/>
        <dbReference type="EC" id="3.6.1.74"/>
    </reaction>
</comment>
<feature type="active site" description="Phosphocysteine intermediate" evidence="11">
    <location>
        <position position="141"/>
    </location>
</feature>
<evidence type="ECO:0000313" key="15">
    <source>
        <dbReference type="EMBL" id="CAL1545933.1"/>
    </source>
</evidence>
<reference evidence="15 16" key="1">
    <citation type="submission" date="2024-04" db="EMBL/GenBank/DDBJ databases">
        <authorList>
            <consortium name="Genoscope - CEA"/>
            <person name="William W."/>
        </authorList>
    </citation>
    <scope>NUCLEOTIDE SEQUENCE [LARGE SCALE GENOMIC DNA]</scope>
</reference>
<dbReference type="CDD" id="cd17664">
    <property type="entry name" value="Mce1_N"/>
    <property type="match status" value="1"/>
</dbReference>
<evidence type="ECO:0000256" key="8">
    <source>
        <dbReference type="ARBA" id="ARBA00023242"/>
    </source>
</evidence>
<evidence type="ECO:0000256" key="10">
    <source>
        <dbReference type="PIRNR" id="PIRNR036958"/>
    </source>
</evidence>
<keyword evidence="4 10" id="KW-0548">Nucleotidyltransferase</keyword>
<evidence type="ECO:0000256" key="2">
    <source>
        <dbReference type="ARBA" id="ARBA00022664"/>
    </source>
</evidence>
<dbReference type="PROSITE" id="PS50056">
    <property type="entry name" value="TYR_PHOSPHATASE_2"/>
    <property type="match status" value="1"/>
</dbReference>
<evidence type="ECO:0000259" key="14">
    <source>
        <dbReference type="PROSITE" id="PS50056"/>
    </source>
</evidence>
<evidence type="ECO:0000256" key="3">
    <source>
        <dbReference type="ARBA" id="ARBA00022679"/>
    </source>
</evidence>
<comment type="similarity">
    <text evidence="10">In the C-terminal section; belongs to the eukaryotic GTase family.</text>
</comment>
<dbReference type="SUPFAM" id="SSF50249">
    <property type="entry name" value="Nucleic acid-binding proteins"/>
    <property type="match status" value="1"/>
</dbReference>
<proteinExistence type="inferred from homology"/>
<dbReference type="SUPFAM" id="SSF52799">
    <property type="entry name" value="(Phosphotyrosine protein) phosphatases II"/>
    <property type="match status" value="1"/>
</dbReference>
<dbReference type="GO" id="GO:0004651">
    <property type="term" value="F:polynucleotide 5'-phosphatase activity"/>
    <property type="evidence" value="ECO:0007669"/>
    <property type="project" value="UniProtKB-UniRule"/>
</dbReference>
<dbReference type="InterPro" id="IPR000387">
    <property type="entry name" value="Tyr_Pase_dom"/>
</dbReference>
<evidence type="ECO:0000256" key="1">
    <source>
        <dbReference type="ARBA" id="ARBA00004123"/>
    </source>
</evidence>
<dbReference type="CDD" id="cd07895">
    <property type="entry name" value="Adenylation_mRNA_capping"/>
    <property type="match status" value="1"/>
</dbReference>
<dbReference type="Pfam" id="PF00782">
    <property type="entry name" value="DSPc"/>
    <property type="match status" value="1"/>
</dbReference>
<dbReference type="PROSITE" id="PS00383">
    <property type="entry name" value="TYR_PHOSPHATASE_1"/>
    <property type="match status" value="1"/>
</dbReference>
<evidence type="ECO:0000313" key="16">
    <source>
        <dbReference type="Proteomes" id="UP001497497"/>
    </source>
</evidence>
<keyword evidence="2 10" id="KW-0507">mRNA processing</keyword>
<comment type="subcellular location">
    <subcellularLocation>
        <location evidence="1 10">Nucleus</location>
    </subcellularLocation>
</comment>
<keyword evidence="3 10" id="KW-0808">Transferase</keyword>
<sequence>MSHMNRKRRYGDDHNGLPIPPRWLHCPRKGQIIQGVFLPFKTPLDSKYDDQVPEENRFTIDMLFNSIKPLRRKLGLIINLCNTDRFYNRQEVEKEERECRLVSVKCAGRAEAPTEEQTEAFVELCDKFIRNKPLELIGVHCTHGFNRTGFLIVSYLVKKLSWSVEAAVRQYAQARPPGIYKQDYLDELFSRYGDAEDTPPAPPLPDWCSGKINRQLTDNSLTRKLHRPMIYQHSHREKRRREFVKKDAKFMEGVKGIIQVTTQPRLSQVQRKCQTMAGWKSSGFPGSQPVSMDVTNLKFLTQKPYKVSWKADGTRYMMLVDGKDEIYMIDRDNCVFHVPHLNFYKRKDLNAALANTLLDGELIIDKVEGKDIPRYLVYDIIKFEGLDVGKTDFDRRLLCIEKEIIGPRYEKMKQGTLDKSKEPFSVRLKNFFDITMSQKILDGKFAKSLCHEVDGLIFQPGAEPYVCGRCPDILKWKPPSLNSVDFRLKINRFQQVGMLPETKGLLFVGQFEPPFAEIKVTKELKQYDNKIIECTFDGQSWKFLKERTDKSFPNSYNTAMGVCGSIQHPVTKELLLRVIERDRWQPDPSKLMPPPSKRF</sequence>
<dbReference type="Gene3D" id="3.30.1490.430">
    <property type="match status" value="1"/>
</dbReference>
<keyword evidence="10" id="KW-0378">Hydrolase</keyword>
<dbReference type="GO" id="GO:0004484">
    <property type="term" value="F:mRNA guanylyltransferase activity"/>
    <property type="evidence" value="ECO:0007669"/>
    <property type="project" value="UniProtKB-UniRule"/>
</dbReference>
<dbReference type="SUPFAM" id="SSF56091">
    <property type="entry name" value="DNA ligase/mRNA capping enzyme, catalytic domain"/>
    <property type="match status" value="1"/>
</dbReference>
<evidence type="ECO:0000256" key="5">
    <source>
        <dbReference type="ARBA" id="ARBA00022741"/>
    </source>
</evidence>
<dbReference type="GO" id="GO:0005525">
    <property type="term" value="F:GTP binding"/>
    <property type="evidence" value="ECO:0007669"/>
    <property type="project" value="UniProtKB-UniRule"/>
</dbReference>
<keyword evidence="16" id="KW-1185">Reference proteome</keyword>
<dbReference type="InterPro" id="IPR017074">
    <property type="entry name" value="mRNA_cap_enz_bifunc"/>
</dbReference>
<dbReference type="InterPro" id="IPR051029">
    <property type="entry name" value="mRNA_Capping_Enz/RNA_Phosphat"/>
</dbReference>
<dbReference type="Proteomes" id="UP001497497">
    <property type="component" value="Unassembled WGS sequence"/>
</dbReference>
<keyword evidence="6 10" id="KW-0506">mRNA capping</keyword>
<dbReference type="GO" id="GO:0006370">
    <property type="term" value="P:7-methylguanosine mRNA capping"/>
    <property type="evidence" value="ECO:0007669"/>
    <property type="project" value="UniProtKB-UniRule"/>
</dbReference>
<evidence type="ECO:0000256" key="12">
    <source>
        <dbReference type="PIRSR" id="PIRSR036958-2"/>
    </source>
</evidence>
<keyword evidence="5 10" id="KW-0547">Nucleotide-binding</keyword>
<comment type="caution">
    <text evidence="15">The sequence shown here is derived from an EMBL/GenBank/DDBJ whole genome shotgun (WGS) entry which is preliminary data.</text>
</comment>
<dbReference type="InterPro" id="IPR029021">
    <property type="entry name" value="Prot-tyrosine_phosphatase-like"/>
</dbReference>
<dbReference type="Pfam" id="PF03919">
    <property type="entry name" value="mRNA_cap_C"/>
    <property type="match status" value="1"/>
</dbReference>
<comment type="similarity">
    <text evidence="10">In the N-terminal section; belongs to the non-receptor class of the protein-tyrosine phosphatase family.</text>
</comment>
<feature type="binding site" evidence="13">
    <location>
        <begin position="475"/>
        <end position="477"/>
    </location>
    <ligand>
        <name>GTP</name>
        <dbReference type="ChEBI" id="CHEBI:37565"/>
    </ligand>
</feature>
<evidence type="ECO:0000256" key="7">
    <source>
        <dbReference type="ARBA" id="ARBA00023134"/>
    </source>
</evidence>